<accession>A0A0D2JEY4</accession>
<organism evidence="2 3">
    <name type="scientific">Rhinocladiella mackenziei CBS 650.93</name>
    <dbReference type="NCBI Taxonomy" id="1442369"/>
    <lineage>
        <taxon>Eukaryota</taxon>
        <taxon>Fungi</taxon>
        <taxon>Dikarya</taxon>
        <taxon>Ascomycota</taxon>
        <taxon>Pezizomycotina</taxon>
        <taxon>Eurotiomycetes</taxon>
        <taxon>Chaetothyriomycetidae</taxon>
        <taxon>Chaetothyriales</taxon>
        <taxon>Herpotrichiellaceae</taxon>
        <taxon>Rhinocladiella</taxon>
    </lineage>
</organism>
<evidence type="ECO:0000313" key="3">
    <source>
        <dbReference type="Proteomes" id="UP000053617"/>
    </source>
</evidence>
<dbReference type="GeneID" id="25290480"/>
<keyword evidence="3" id="KW-1185">Reference proteome</keyword>
<dbReference type="VEuPathDB" id="FungiDB:Z518_02409"/>
<feature type="compositionally biased region" description="Polar residues" evidence="1">
    <location>
        <begin position="176"/>
        <end position="185"/>
    </location>
</feature>
<gene>
    <name evidence="2" type="ORF">Z518_02409</name>
</gene>
<feature type="region of interest" description="Disordered" evidence="1">
    <location>
        <begin position="153"/>
        <end position="214"/>
    </location>
</feature>
<proteinExistence type="predicted"/>
<evidence type="ECO:0000256" key="1">
    <source>
        <dbReference type="SAM" id="MobiDB-lite"/>
    </source>
</evidence>
<dbReference type="STRING" id="1442369.A0A0D2JEY4"/>
<dbReference type="OrthoDB" id="4151291at2759"/>
<protein>
    <submittedName>
        <fullName evidence="2">Uncharacterized protein</fullName>
    </submittedName>
</protein>
<dbReference type="HOGENOM" id="CLU_909586_0_0_1"/>
<reference evidence="2 3" key="1">
    <citation type="submission" date="2015-01" db="EMBL/GenBank/DDBJ databases">
        <title>The Genome Sequence of Rhinocladiella mackenzie CBS 650.93.</title>
        <authorList>
            <consortium name="The Broad Institute Genomics Platform"/>
            <person name="Cuomo C."/>
            <person name="de Hoog S."/>
            <person name="Gorbushina A."/>
            <person name="Stielow B."/>
            <person name="Teixiera M."/>
            <person name="Abouelleil A."/>
            <person name="Chapman S.B."/>
            <person name="Priest M."/>
            <person name="Young S.K."/>
            <person name="Wortman J."/>
            <person name="Nusbaum C."/>
            <person name="Birren B."/>
        </authorList>
    </citation>
    <scope>NUCLEOTIDE SEQUENCE [LARGE SCALE GENOMIC DNA]</scope>
    <source>
        <strain evidence="2 3">CBS 650.93</strain>
    </source>
</reference>
<evidence type="ECO:0000313" key="2">
    <source>
        <dbReference type="EMBL" id="KIX07755.1"/>
    </source>
</evidence>
<name>A0A0D2JEY4_9EURO</name>
<dbReference type="Proteomes" id="UP000053617">
    <property type="component" value="Unassembled WGS sequence"/>
</dbReference>
<dbReference type="EMBL" id="KN847476">
    <property type="protein sequence ID" value="KIX07755.1"/>
    <property type="molecule type" value="Genomic_DNA"/>
</dbReference>
<dbReference type="AlphaFoldDB" id="A0A0D2JEY4"/>
<sequence length="306" mass="34874">MPNENWRDELQDYALLLEAVASGDRSKVVKLFGEYILRTKYTETTSERPQEVLEYDENQGYDHHDQDFNNDHQTAEEPYYPEVPPKRVRFADEEDAYYTEQQGFGQEDEEYGYEEEYRHSAEYDLERPQYAEHYMHGGAADYADQDAMYYDDDDDGSHYDDEPYVSPTGNERYAANTPSYANQAYGNDERGPNEGRGGAGHETQSFGYGFDPTSDEWEFGTGRNEDEYYGTTGDENDFGNESYYGGAASGGIHRQQQDFGFHEGGSNRLQIPGFMKIGEGPEYTGLAQRESGEADVAGTFVRNIRA</sequence>
<dbReference type="RefSeq" id="XP_013274891.1">
    <property type="nucleotide sequence ID" value="XM_013419437.1"/>
</dbReference>